<dbReference type="Gene3D" id="2.40.170.20">
    <property type="entry name" value="TonB-dependent receptor, beta-barrel domain"/>
    <property type="match status" value="1"/>
</dbReference>
<feature type="domain" description="TonB-dependent receptor plug" evidence="9">
    <location>
        <begin position="156"/>
        <end position="233"/>
    </location>
</feature>
<evidence type="ECO:0000259" key="9">
    <source>
        <dbReference type="Pfam" id="PF07715"/>
    </source>
</evidence>
<comment type="caution">
    <text evidence="11">The sequence shown here is derived from an EMBL/GenBank/DDBJ whole genome shotgun (WGS) entry which is preliminary data.</text>
</comment>
<gene>
    <name evidence="11" type="ORF">ACFSR2_09160</name>
</gene>
<dbReference type="InterPro" id="IPR039426">
    <property type="entry name" value="TonB-dep_rcpt-like"/>
</dbReference>
<keyword evidence="6" id="KW-0472">Membrane</keyword>
<dbReference type="RefSeq" id="WP_340234894.1">
    <property type="nucleotide sequence ID" value="NZ_JBBEWC010000003.1"/>
</dbReference>
<proteinExistence type="predicted"/>
<feature type="domain" description="Outer membrane protein beta-barrel" evidence="10">
    <location>
        <begin position="386"/>
        <end position="793"/>
    </location>
</feature>
<dbReference type="EMBL" id="JBHULC010000008">
    <property type="protein sequence ID" value="MFD2521050.1"/>
    <property type="molecule type" value="Genomic_DNA"/>
</dbReference>
<dbReference type="InterPro" id="IPR036942">
    <property type="entry name" value="Beta-barrel_TonB_sf"/>
</dbReference>
<keyword evidence="7" id="KW-0998">Cell outer membrane</keyword>
<evidence type="ECO:0000256" key="8">
    <source>
        <dbReference type="SAM" id="MobiDB-lite"/>
    </source>
</evidence>
<evidence type="ECO:0000259" key="10">
    <source>
        <dbReference type="Pfam" id="PF14905"/>
    </source>
</evidence>
<feature type="region of interest" description="Disordered" evidence="8">
    <location>
        <begin position="581"/>
        <end position="601"/>
    </location>
</feature>
<keyword evidence="2" id="KW-0813">Transport</keyword>
<evidence type="ECO:0000313" key="11">
    <source>
        <dbReference type="EMBL" id="MFD2521050.1"/>
    </source>
</evidence>
<evidence type="ECO:0000256" key="6">
    <source>
        <dbReference type="ARBA" id="ARBA00023136"/>
    </source>
</evidence>
<keyword evidence="12" id="KW-1185">Reference proteome</keyword>
<dbReference type="SUPFAM" id="SSF56935">
    <property type="entry name" value="Porins"/>
    <property type="match status" value="1"/>
</dbReference>
<keyword evidence="4" id="KW-0812">Transmembrane</keyword>
<keyword evidence="5" id="KW-0732">Signal</keyword>
<dbReference type="Pfam" id="PF14905">
    <property type="entry name" value="OMP_b-brl_3"/>
    <property type="match status" value="1"/>
</dbReference>
<dbReference type="SUPFAM" id="SSF49464">
    <property type="entry name" value="Carboxypeptidase regulatory domain-like"/>
    <property type="match status" value="1"/>
</dbReference>
<evidence type="ECO:0000256" key="2">
    <source>
        <dbReference type="ARBA" id="ARBA00022448"/>
    </source>
</evidence>
<dbReference type="Proteomes" id="UP001597510">
    <property type="component" value="Unassembled WGS sequence"/>
</dbReference>
<comment type="subcellular location">
    <subcellularLocation>
        <location evidence="1">Cell outer membrane</location>
        <topology evidence="1">Multi-pass membrane protein</topology>
    </subcellularLocation>
</comment>
<reference evidence="12" key="1">
    <citation type="journal article" date="2019" name="Int. J. Syst. Evol. Microbiol.">
        <title>The Global Catalogue of Microorganisms (GCM) 10K type strain sequencing project: providing services to taxonomists for standard genome sequencing and annotation.</title>
        <authorList>
            <consortium name="The Broad Institute Genomics Platform"/>
            <consortium name="The Broad Institute Genome Sequencing Center for Infectious Disease"/>
            <person name="Wu L."/>
            <person name="Ma J."/>
        </authorList>
    </citation>
    <scope>NUCLEOTIDE SEQUENCE [LARGE SCALE GENOMIC DNA]</scope>
    <source>
        <strain evidence="12">KCTC 52344</strain>
    </source>
</reference>
<dbReference type="InterPro" id="IPR008969">
    <property type="entry name" value="CarboxyPept-like_regulatory"/>
</dbReference>
<dbReference type="Gene3D" id="2.170.130.10">
    <property type="entry name" value="TonB-dependent receptor, plug domain"/>
    <property type="match status" value="1"/>
</dbReference>
<organism evidence="11 12">
    <name type="scientific">Emticicia soli</name>
    <dbReference type="NCBI Taxonomy" id="2027878"/>
    <lineage>
        <taxon>Bacteria</taxon>
        <taxon>Pseudomonadati</taxon>
        <taxon>Bacteroidota</taxon>
        <taxon>Cytophagia</taxon>
        <taxon>Cytophagales</taxon>
        <taxon>Leadbetterellaceae</taxon>
        <taxon>Emticicia</taxon>
    </lineage>
</organism>
<evidence type="ECO:0000256" key="4">
    <source>
        <dbReference type="ARBA" id="ARBA00022692"/>
    </source>
</evidence>
<evidence type="ECO:0000256" key="5">
    <source>
        <dbReference type="ARBA" id="ARBA00022729"/>
    </source>
</evidence>
<dbReference type="PANTHER" id="PTHR30069">
    <property type="entry name" value="TONB-DEPENDENT OUTER MEMBRANE RECEPTOR"/>
    <property type="match status" value="1"/>
</dbReference>
<dbReference type="InterPro" id="IPR041700">
    <property type="entry name" value="OMP_b-brl_3"/>
</dbReference>
<evidence type="ECO:0000313" key="12">
    <source>
        <dbReference type="Proteomes" id="UP001597510"/>
    </source>
</evidence>
<protein>
    <submittedName>
        <fullName evidence="11">Outer membrane beta-barrel protein</fullName>
    </submittedName>
</protein>
<dbReference type="Pfam" id="PF13715">
    <property type="entry name" value="CarbopepD_reg_2"/>
    <property type="match status" value="1"/>
</dbReference>
<dbReference type="InterPro" id="IPR037066">
    <property type="entry name" value="Plug_dom_sf"/>
</dbReference>
<dbReference type="PANTHER" id="PTHR30069:SF29">
    <property type="entry name" value="HEMOGLOBIN AND HEMOGLOBIN-HAPTOGLOBIN-BINDING PROTEIN 1-RELATED"/>
    <property type="match status" value="1"/>
</dbReference>
<name>A0ABW5J821_9BACT</name>
<dbReference type="Gene3D" id="2.60.40.1120">
    <property type="entry name" value="Carboxypeptidase-like, regulatory domain"/>
    <property type="match status" value="1"/>
</dbReference>
<evidence type="ECO:0000256" key="7">
    <source>
        <dbReference type="ARBA" id="ARBA00023237"/>
    </source>
</evidence>
<accession>A0ABW5J821</accession>
<evidence type="ECO:0000256" key="1">
    <source>
        <dbReference type="ARBA" id="ARBA00004571"/>
    </source>
</evidence>
<dbReference type="Pfam" id="PF07715">
    <property type="entry name" value="Plug"/>
    <property type="match status" value="1"/>
</dbReference>
<keyword evidence="3" id="KW-1134">Transmembrane beta strand</keyword>
<evidence type="ECO:0000256" key="3">
    <source>
        <dbReference type="ARBA" id="ARBA00022452"/>
    </source>
</evidence>
<dbReference type="InterPro" id="IPR012910">
    <property type="entry name" value="Plug_dom"/>
</dbReference>
<sequence>MQLKTILRYTFFFICFIVCRQVTQAQNQPVGKYQIKGIIADSLDKKPVEFVTVNLLDVSTTKSAGATYTNDKGFFELGLNKKGDYKLELILVGYHPKTISVTIDDQAPVINIPLIVLTSNVQQLADVVVVGTRQLVEQKSGMLVYHAERDVTNLGGTAADVLRKTPVLKVDADGNVSMRGSSNLKILINGKYSGQMARSPADALNMIPADMIKSVEVITSPSSRYDAEGAAGVINIITKKGTDSLNGALEIVASNWEQAFNPRLAFSKGKWNVNFFAHAHRLQQKRETNLLRSSFTDNGEPYQLQQQAFMNNVMPHGMSEISVDYQADSSTLISLSATGWLGNWPSDRRQNNTTLQSGAVVQQFEQQTITNNAANQGYFLSLGYSKKFRRVGQELFVIALYEDNLKDDFDYDTWHRNTEGVILYREQNNNHMRSKESTLQIDYTHPISKDGKNQLEIGAKAILRDVSSDYTTLASADNQPSVLVPVSSRTNVFDYGQDIFAGYVQTKFNLPNKWFLQVGVRLEETLIEGRFKTQFQPFKNNFRNFVPSATLTKTLNEANSFNLRYTQRISRPSIIDLNPNIDARDSRNLESGNPDLRPEASHQVELSHTLSTEAGFFFNTSLYGKQTNNSIENIIQVNSEGVSLSTKQNLASNHQYGVNLSTSFSLTKGIVLESNARLGYMDFKSQALNIERKGWGGGINVNTTFKLRNNYTLQAFGDYDSQAVTLQGHETDWFYYSFALKKEWPKSKITAGLSTVNPFSNTMSRSRVIVASGFTSDNVTRYYNRAVKLTLVWKFGGQGKQVNRKSASNDDLKSSSER</sequence>